<dbReference type="RefSeq" id="WP_242329460.1">
    <property type="nucleotide sequence ID" value="NZ_CP071872.1"/>
</dbReference>
<dbReference type="EMBL" id="CP071872">
    <property type="protein sequence ID" value="UNM10921.1"/>
    <property type="molecule type" value="Genomic_DNA"/>
</dbReference>
<name>A0ABY3WEC0_9ACTN</name>
<dbReference type="PROSITE" id="PS51257">
    <property type="entry name" value="PROKAR_LIPOPROTEIN"/>
    <property type="match status" value="1"/>
</dbReference>
<dbReference type="Proteomes" id="UP000828924">
    <property type="component" value="Chromosome"/>
</dbReference>
<evidence type="ECO:0000256" key="1">
    <source>
        <dbReference type="SAM" id="MobiDB-lite"/>
    </source>
</evidence>
<accession>A0ABY3WEC0</accession>
<feature type="signal peptide" evidence="2">
    <location>
        <begin position="1"/>
        <end position="18"/>
    </location>
</feature>
<evidence type="ECO:0000256" key="2">
    <source>
        <dbReference type="SAM" id="SignalP"/>
    </source>
</evidence>
<gene>
    <name evidence="3" type="ORF">J4032_04780</name>
</gene>
<evidence type="ECO:0008006" key="5">
    <source>
        <dbReference type="Google" id="ProtNLM"/>
    </source>
</evidence>
<protein>
    <recommendedName>
        <fullName evidence="5">Lipoprotein</fullName>
    </recommendedName>
</protein>
<feature type="region of interest" description="Disordered" evidence="1">
    <location>
        <begin position="175"/>
        <end position="208"/>
    </location>
</feature>
<feature type="chain" id="PRO_5045346010" description="Lipoprotein" evidence="2">
    <location>
        <begin position="19"/>
        <end position="208"/>
    </location>
</feature>
<keyword evidence="4" id="KW-1185">Reference proteome</keyword>
<proteinExistence type="predicted"/>
<sequence length="208" mass="21178">MRRRVRRAGVALAGVALAAAVATGCGIRTTSVPVDAGEAPSRMPCSVGGKETAAQAQPEALPVRVYLLCASALVAVDRTVPLPEKAAGDRGLIAAALLNELLADPSAAEREAGFVTNLRGPLTVRPARENDPRGTLRLSRQPEDLPPAALAQLVCTFAEGEAAADGGTVVLGGPGDYPPRGYRCTDAAKERPETVLPTVGPLPGSGGS</sequence>
<keyword evidence="2" id="KW-0732">Signal</keyword>
<organism evidence="3 4">
    <name type="scientific">Streptomyces formicae</name>
    <dbReference type="NCBI Taxonomy" id="1616117"/>
    <lineage>
        <taxon>Bacteria</taxon>
        <taxon>Bacillati</taxon>
        <taxon>Actinomycetota</taxon>
        <taxon>Actinomycetes</taxon>
        <taxon>Kitasatosporales</taxon>
        <taxon>Streptomycetaceae</taxon>
        <taxon>Streptomyces</taxon>
    </lineage>
</organism>
<evidence type="ECO:0000313" key="3">
    <source>
        <dbReference type="EMBL" id="UNM10921.1"/>
    </source>
</evidence>
<reference evidence="3 4" key="1">
    <citation type="submission" date="2021-03" db="EMBL/GenBank/DDBJ databases">
        <title>Complete genome of Streptomyces formicae strain 1H-GS9 (DSM 100524).</title>
        <authorList>
            <person name="Atanasov K.E."/>
            <person name="Altabella T."/>
            <person name="Ferrer A."/>
        </authorList>
    </citation>
    <scope>NUCLEOTIDE SEQUENCE [LARGE SCALE GENOMIC DNA]</scope>
    <source>
        <strain evidence="3 4">1H-GS9</strain>
    </source>
</reference>
<evidence type="ECO:0000313" key="4">
    <source>
        <dbReference type="Proteomes" id="UP000828924"/>
    </source>
</evidence>